<proteinExistence type="predicted"/>
<dbReference type="SUPFAM" id="SSF50729">
    <property type="entry name" value="PH domain-like"/>
    <property type="match status" value="1"/>
</dbReference>
<dbReference type="InterPro" id="IPR001849">
    <property type="entry name" value="PH_domain"/>
</dbReference>
<evidence type="ECO:0000259" key="2">
    <source>
        <dbReference type="PROSITE" id="PS50003"/>
    </source>
</evidence>
<feature type="compositionally biased region" description="Low complexity" evidence="1">
    <location>
        <begin position="978"/>
        <end position="987"/>
    </location>
</feature>
<organism evidence="3 4">
    <name type="scientific">Steinernema carpocapsae</name>
    <name type="common">Entomopathogenic nematode</name>
    <dbReference type="NCBI Taxonomy" id="34508"/>
    <lineage>
        <taxon>Eukaryota</taxon>
        <taxon>Metazoa</taxon>
        <taxon>Ecdysozoa</taxon>
        <taxon>Nematoda</taxon>
        <taxon>Chromadorea</taxon>
        <taxon>Rhabditida</taxon>
        <taxon>Tylenchina</taxon>
        <taxon>Panagrolaimomorpha</taxon>
        <taxon>Strongyloidoidea</taxon>
        <taxon>Steinernematidae</taxon>
        <taxon>Steinernema</taxon>
    </lineage>
</organism>
<evidence type="ECO:0000313" key="3">
    <source>
        <dbReference type="EMBL" id="TKR73095.1"/>
    </source>
</evidence>
<dbReference type="OrthoDB" id="946068at2759"/>
<feature type="region of interest" description="Disordered" evidence="1">
    <location>
        <begin position="625"/>
        <end position="668"/>
    </location>
</feature>
<feature type="region of interest" description="Disordered" evidence="1">
    <location>
        <begin position="734"/>
        <end position="789"/>
    </location>
</feature>
<feature type="compositionally biased region" description="Polar residues" evidence="1">
    <location>
        <begin position="910"/>
        <end position="934"/>
    </location>
</feature>
<feature type="compositionally biased region" description="Low complexity" evidence="1">
    <location>
        <begin position="736"/>
        <end position="752"/>
    </location>
</feature>
<dbReference type="SMART" id="SM00233">
    <property type="entry name" value="PH"/>
    <property type="match status" value="1"/>
</dbReference>
<protein>
    <recommendedName>
        <fullName evidence="2">PH domain-containing protein</fullName>
    </recommendedName>
</protein>
<gene>
    <name evidence="3" type="ORF">L596_020446</name>
</gene>
<feature type="region of interest" description="Disordered" evidence="1">
    <location>
        <begin position="1"/>
        <end position="48"/>
    </location>
</feature>
<sequence>MMNMLKKSSSIELRSSRTSLSSRCSPQAGTSLLTSRTIEEESERSEEEVQYEGRVHAYFAPVTKFNKNKPSYAVLRTRRLLEIYESEKARVKAKQEYENPSASGKRDKHKKAPEMIDLEKCFNVSQHQYNKEMDCFNCIALMTPDQTLFLKSDPEDSEQTDRWFQELLQAMKTARALKLGRHVNDKEFFERSFDMQLVKSPKIDKKTLKALNSYDRPKNICEVDESLEGKWRLCFYPHTVILCRHGIEPCRDESRMPATHVPPFDKDDYIELPRSFIIRHAPYGKFYYIKMNVGFPRFGSCELFLATDSSDTTLFIDAEYEQVHRHYQQRQCKGQILQFPSIDCEDEAPSERRTSNSSGRHGHRRHTSGQSGRKMPASSQIAVVSNSSRNTSVPVSSSTVVTAAKAARAIEKSRRHFGGGTPETIRKTSVTRPMSFGIASPLAISAFHQQPRAHSISEQGAPLTPNGQNAKSRKYSHATHQRSEEICSQDHLINKVFSEVSSKRDARLAQTANCPVMMSFSNEGDTEDSGGTLKAYDDGRSPRLRRRGSSPYVETIEVSPETVPRPRFDLRTNLSVHENAAVPILNGMNMYTVPTEDDYEQYDAAENPEKAQNFDKVARWILDKRRSQRPDSTSSTNDEEIASLSSSFAHTNTDCSDVDMSDGGSTEPKESFAAEYTMMEPMDRISCSSGSNTHLSVPMTYDPQHEDVRSYTSECSSDSCYGSVQKRAFSFSHRAGGLSTNGTTGTTSMSSSANHSRQFTDDEQSSPGATVHSRRAHASGSSATRAPVHQEYPINHLGIKDQMRTAVSPNVLLAAAADDDEARTRAFSLGSKKHFWTQPLKPLKKISHHLKGQSGSRQNSSVSSIPGDSSGGCSLNSSNSALHPNKALYGGRRKTTSSGNGQHMEIAEGSSMNSSQASLHSHRTGGSSNSSRSLFRNARAGSAAERGDLIEMEFINENGSDSPRRVSRNPSESFEDMSSPSRSRTSSFGQRVPGHSHSYHHLGSQQKIFETAAQVHHGAEIEDPIGDMVHSPSHQLLRSSQSEIHEQNFRTLQAKLEPAHSFITSEPIAQPRIDTIPAQDAGGLTLAVNNSFASSPHLLMPAASYCSTYSRFGTCCGGGMHFFETIQEAVSGRSSRCDSRCASSLADRSHVLSPPCVINYSPSIILNDDSTSARLSQRRGSANSCSRPTTSVSVAEDSRKSSCSSASSCCRRRSTTSMGGAVGQRRRSSAFEFYAIHGSQKRQSRDSTASAESAGGISCCSCEATMMTTIPSNSELSANQLCVNRPPTPDVLPRHRSKSAVITSNARSTPSIKLDSPL</sequence>
<keyword evidence="4" id="KW-1185">Reference proteome</keyword>
<feature type="region of interest" description="Disordered" evidence="1">
    <location>
        <begin position="847"/>
        <end position="1001"/>
    </location>
</feature>
<reference evidence="3 4" key="2">
    <citation type="journal article" date="2019" name="G3 (Bethesda)">
        <title>Hybrid Assembly of the Genome of the Entomopathogenic Nematode Steinernema carpocapsae Identifies the X-Chromosome.</title>
        <authorList>
            <person name="Serra L."/>
            <person name="Macchietto M."/>
            <person name="Macias-Munoz A."/>
            <person name="McGill C.J."/>
            <person name="Rodriguez I.M."/>
            <person name="Rodriguez B."/>
            <person name="Murad R."/>
            <person name="Mortazavi A."/>
        </authorList>
    </citation>
    <scope>NUCLEOTIDE SEQUENCE [LARGE SCALE GENOMIC DNA]</scope>
    <source>
        <strain evidence="3 4">ALL</strain>
    </source>
</reference>
<feature type="compositionally biased region" description="Polar residues" evidence="1">
    <location>
        <begin position="643"/>
        <end position="655"/>
    </location>
</feature>
<feature type="region of interest" description="Disordered" evidence="1">
    <location>
        <begin position="92"/>
        <end position="111"/>
    </location>
</feature>
<comment type="caution">
    <text evidence="3">The sequence shown here is derived from an EMBL/GenBank/DDBJ whole genome shotgun (WGS) entry which is preliminary data.</text>
</comment>
<feature type="domain" description="PH" evidence="2">
    <location>
        <begin position="48"/>
        <end position="172"/>
    </location>
</feature>
<feature type="compositionally biased region" description="Low complexity" evidence="1">
    <location>
        <begin position="852"/>
        <end position="880"/>
    </location>
</feature>
<name>A0A4V6A0W4_STECR</name>
<dbReference type="InterPro" id="IPR011993">
    <property type="entry name" value="PH-like_dom_sf"/>
</dbReference>
<reference evidence="3 4" key="1">
    <citation type="journal article" date="2015" name="Genome Biol.">
        <title>Comparative genomics of Steinernema reveals deeply conserved gene regulatory networks.</title>
        <authorList>
            <person name="Dillman A.R."/>
            <person name="Macchietto M."/>
            <person name="Porter C.F."/>
            <person name="Rogers A."/>
            <person name="Williams B."/>
            <person name="Antoshechkin I."/>
            <person name="Lee M.M."/>
            <person name="Goodwin Z."/>
            <person name="Lu X."/>
            <person name="Lewis E.E."/>
            <person name="Goodrich-Blair H."/>
            <person name="Stock S.P."/>
            <person name="Adams B.J."/>
            <person name="Sternberg P.W."/>
            <person name="Mortazavi A."/>
        </authorList>
    </citation>
    <scope>NUCLEOTIDE SEQUENCE [LARGE SCALE GENOMIC DNA]</scope>
    <source>
        <strain evidence="3 4">ALL</strain>
    </source>
</reference>
<feature type="region of interest" description="Disordered" evidence="1">
    <location>
        <begin position="346"/>
        <end position="394"/>
    </location>
</feature>
<dbReference type="Proteomes" id="UP000298663">
    <property type="component" value="Unassembled WGS sequence"/>
</dbReference>
<dbReference type="EMBL" id="AZBU02000006">
    <property type="protein sequence ID" value="TKR73095.1"/>
    <property type="molecule type" value="Genomic_DNA"/>
</dbReference>
<feature type="region of interest" description="Disordered" evidence="1">
    <location>
        <begin position="452"/>
        <end position="471"/>
    </location>
</feature>
<evidence type="ECO:0000256" key="1">
    <source>
        <dbReference type="SAM" id="MobiDB-lite"/>
    </source>
</evidence>
<feature type="compositionally biased region" description="Low complexity" evidence="1">
    <location>
        <begin position="382"/>
        <end position="394"/>
    </location>
</feature>
<dbReference type="Gene3D" id="2.30.29.30">
    <property type="entry name" value="Pleckstrin-homology domain (PH domain)/Phosphotyrosine-binding domain (PTB)"/>
    <property type="match status" value="1"/>
</dbReference>
<feature type="region of interest" description="Disordered" evidence="1">
    <location>
        <begin position="1202"/>
        <end position="1224"/>
    </location>
</feature>
<feature type="compositionally biased region" description="Low complexity" evidence="1">
    <location>
        <begin position="8"/>
        <end position="36"/>
    </location>
</feature>
<evidence type="ECO:0000313" key="4">
    <source>
        <dbReference type="Proteomes" id="UP000298663"/>
    </source>
</evidence>
<feature type="region of interest" description="Disordered" evidence="1">
    <location>
        <begin position="520"/>
        <end position="547"/>
    </location>
</feature>
<dbReference type="STRING" id="34508.A0A4V6A0W4"/>
<feature type="compositionally biased region" description="Polar residues" evidence="1">
    <location>
        <begin position="1300"/>
        <end position="1311"/>
    </location>
</feature>
<accession>A0A4V6A0W4</accession>
<dbReference type="PROSITE" id="PS50003">
    <property type="entry name" value="PH_DOMAIN"/>
    <property type="match status" value="1"/>
</dbReference>
<feature type="region of interest" description="Disordered" evidence="1">
    <location>
        <begin position="1289"/>
        <end position="1318"/>
    </location>
</feature>